<evidence type="ECO:0000313" key="3">
    <source>
        <dbReference type="EMBL" id="AEE51773.1"/>
    </source>
</evidence>
<feature type="domain" description="Glucose/Sorbosone dehydrogenase" evidence="2">
    <location>
        <begin position="76"/>
        <end position="407"/>
    </location>
</feature>
<keyword evidence="4" id="KW-1185">Reference proteome</keyword>
<dbReference type="SUPFAM" id="SSF50952">
    <property type="entry name" value="Soluble quinoprotein glucose dehydrogenase"/>
    <property type="match status" value="1"/>
</dbReference>
<dbReference type="HOGENOM" id="CLU_012253_1_1_10"/>
<keyword evidence="1" id="KW-0732">Signal</keyword>
<evidence type="ECO:0000259" key="2">
    <source>
        <dbReference type="Pfam" id="PF07995"/>
    </source>
</evidence>
<dbReference type="EMBL" id="CP002691">
    <property type="protein sequence ID" value="AEE51773.1"/>
    <property type="molecule type" value="Genomic_DNA"/>
</dbReference>
<dbReference type="Proteomes" id="UP000008461">
    <property type="component" value="Chromosome"/>
</dbReference>
<feature type="chain" id="PRO_5003316433" evidence="1">
    <location>
        <begin position="25"/>
        <end position="411"/>
    </location>
</feature>
<dbReference type="PANTHER" id="PTHR19328:SF75">
    <property type="entry name" value="ALDOSE SUGAR DEHYDROGENASE YLII"/>
    <property type="match status" value="1"/>
</dbReference>
<dbReference type="RefSeq" id="WP_013766312.1">
    <property type="nucleotide sequence ID" value="NC_015510.1"/>
</dbReference>
<dbReference type="PROSITE" id="PS51257">
    <property type="entry name" value="PROKAR_LIPOPROTEIN"/>
    <property type="match status" value="1"/>
</dbReference>
<accession>F4L4A4</accession>
<proteinExistence type="predicted"/>
<name>F4L4A4_HALH1</name>
<reference key="2">
    <citation type="submission" date="2011-04" db="EMBL/GenBank/DDBJ databases">
        <title>Complete sequence of chromosome of Haliscomenobacter hydrossis DSM 1100.</title>
        <authorList>
            <consortium name="US DOE Joint Genome Institute (JGI-PGF)"/>
            <person name="Lucas S."/>
            <person name="Han J."/>
            <person name="Lapidus A."/>
            <person name="Bruce D."/>
            <person name="Goodwin L."/>
            <person name="Pitluck S."/>
            <person name="Peters L."/>
            <person name="Kyrpides N."/>
            <person name="Mavromatis K."/>
            <person name="Ivanova N."/>
            <person name="Ovchinnikova G."/>
            <person name="Pagani I."/>
            <person name="Daligault H."/>
            <person name="Detter J.C."/>
            <person name="Han C."/>
            <person name="Land M."/>
            <person name="Hauser L."/>
            <person name="Markowitz V."/>
            <person name="Cheng J.-F."/>
            <person name="Hugenholtz P."/>
            <person name="Woyke T."/>
            <person name="Wu D."/>
            <person name="Verbarg S."/>
            <person name="Frueling A."/>
            <person name="Brambilla E."/>
            <person name="Klenk H.-P."/>
            <person name="Eisen J.A."/>
        </authorList>
    </citation>
    <scope>NUCLEOTIDE SEQUENCE</scope>
    <source>
        <strain>DSM 1100</strain>
    </source>
</reference>
<dbReference type="Pfam" id="PF07995">
    <property type="entry name" value="GSDH"/>
    <property type="match status" value="1"/>
</dbReference>
<reference evidence="3 4" key="1">
    <citation type="journal article" date="2011" name="Stand. Genomic Sci.">
        <title>Complete genome sequence of Haliscomenobacter hydrossis type strain (O).</title>
        <authorList>
            <consortium name="US DOE Joint Genome Institute (JGI-PGF)"/>
            <person name="Daligault H."/>
            <person name="Lapidus A."/>
            <person name="Zeytun A."/>
            <person name="Nolan M."/>
            <person name="Lucas S."/>
            <person name="Del Rio T.G."/>
            <person name="Tice H."/>
            <person name="Cheng J.F."/>
            <person name="Tapia R."/>
            <person name="Han C."/>
            <person name="Goodwin L."/>
            <person name="Pitluck S."/>
            <person name="Liolios K."/>
            <person name="Pagani I."/>
            <person name="Ivanova N."/>
            <person name="Huntemann M."/>
            <person name="Mavromatis K."/>
            <person name="Mikhailova N."/>
            <person name="Pati A."/>
            <person name="Chen A."/>
            <person name="Palaniappan K."/>
            <person name="Land M."/>
            <person name="Hauser L."/>
            <person name="Brambilla E.M."/>
            <person name="Rohde M."/>
            <person name="Verbarg S."/>
            <person name="Goker M."/>
            <person name="Bristow J."/>
            <person name="Eisen J.A."/>
            <person name="Markowitz V."/>
            <person name="Hugenholtz P."/>
            <person name="Kyrpides N.C."/>
            <person name="Klenk H.P."/>
            <person name="Woyke T."/>
        </authorList>
    </citation>
    <scope>NUCLEOTIDE SEQUENCE [LARGE SCALE GENOMIC DNA]</scope>
    <source>
        <strain evidence="4">ATCC 27775 / DSM 1100 / LMG 10767 / O</strain>
    </source>
</reference>
<dbReference type="Gene3D" id="2.120.10.30">
    <property type="entry name" value="TolB, C-terminal domain"/>
    <property type="match status" value="1"/>
</dbReference>
<feature type="signal peptide" evidence="1">
    <location>
        <begin position="1"/>
        <end position="24"/>
    </location>
</feature>
<dbReference type="eggNOG" id="COG2133">
    <property type="taxonomic scope" value="Bacteria"/>
</dbReference>
<evidence type="ECO:0000256" key="1">
    <source>
        <dbReference type="SAM" id="SignalP"/>
    </source>
</evidence>
<sequence>MKTTALFLFALGSIAFTSCGQAPAAKVNDTASTSTATPVETNAPNADYKPAFAGQTRIGGVKTKTPYEVKKLSEGLSSPWGITSLPDGRLIITEKGNGTLRIAKTTGELSQPITGLPAVNSSGQGGLLGITTDPDFAQNRMLYWVFSESVEGGSHTSVAKGKLSADESKIENATVIYRATPAHKGSLHYGGRILFDKSGNLFVSTGERSDMVTRPQAQQLNSGLGKIVRITKDGKAVAGNPFAGQADARPELYSYGHRNVQGLAFHPATGDLFSNEFGPRGGDEINHVRAGKNYGWPTITYGIEYGGKKIGDAIQQKEGMEQPVYYWDPVVSPSGMTFYSGNQIPEWKNNLFVGCLSGMHIARLVIENNKVVGEERLLTGELQRFRDVTQGKDGALYAVTDQGRLYRIGGK</sequence>
<protein>
    <submittedName>
        <fullName evidence="3">Glucose sorbosone dehydrogenase</fullName>
    </submittedName>
</protein>
<dbReference type="InterPro" id="IPR011041">
    <property type="entry name" value="Quinoprot_gluc/sorb_DH_b-prop"/>
</dbReference>
<dbReference type="PANTHER" id="PTHR19328">
    <property type="entry name" value="HEDGEHOG-INTERACTING PROTEIN"/>
    <property type="match status" value="1"/>
</dbReference>
<dbReference type="AlphaFoldDB" id="F4L4A4"/>
<dbReference type="InterPro" id="IPR012938">
    <property type="entry name" value="Glc/Sorbosone_DH"/>
</dbReference>
<gene>
    <name evidence="3" type="ordered locus">Halhy_3925</name>
</gene>
<evidence type="ECO:0000313" key="4">
    <source>
        <dbReference type="Proteomes" id="UP000008461"/>
    </source>
</evidence>
<dbReference type="InterPro" id="IPR011042">
    <property type="entry name" value="6-blade_b-propeller_TolB-like"/>
</dbReference>
<organism evidence="3 4">
    <name type="scientific">Haliscomenobacter hydrossis (strain ATCC 27775 / DSM 1100 / LMG 10767 / O)</name>
    <dbReference type="NCBI Taxonomy" id="760192"/>
    <lineage>
        <taxon>Bacteria</taxon>
        <taxon>Pseudomonadati</taxon>
        <taxon>Bacteroidota</taxon>
        <taxon>Saprospiria</taxon>
        <taxon>Saprospirales</taxon>
        <taxon>Haliscomenobacteraceae</taxon>
        <taxon>Haliscomenobacter</taxon>
    </lineage>
</organism>
<dbReference type="OrthoDB" id="9770043at2"/>
<dbReference type="KEGG" id="hhy:Halhy_3925"/>